<dbReference type="PANTHER" id="PTHR43300:SF11">
    <property type="entry name" value="ACETYLTRANSFERASE RV3034C-RELATED"/>
    <property type="match status" value="1"/>
</dbReference>
<evidence type="ECO:0000256" key="3">
    <source>
        <dbReference type="ARBA" id="ARBA00022737"/>
    </source>
</evidence>
<dbReference type="EMBL" id="FOKV01000001">
    <property type="protein sequence ID" value="SFB69872.1"/>
    <property type="molecule type" value="Genomic_DNA"/>
</dbReference>
<evidence type="ECO:0000313" key="6">
    <source>
        <dbReference type="Proteomes" id="UP000199438"/>
    </source>
</evidence>
<dbReference type="SUPFAM" id="SSF51161">
    <property type="entry name" value="Trimeric LpxA-like enzymes"/>
    <property type="match status" value="1"/>
</dbReference>
<dbReference type="PROSITE" id="PS00101">
    <property type="entry name" value="HEXAPEP_TRANSFERASES"/>
    <property type="match status" value="1"/>
</dbReference>
<evidence type="ECO:0000256" key="2">
    <source>
        <dbReference type="ARBA" id="ARBA00022679"/>
    </source>
</evidence>
<dbReference type="Gene3D" id="2.160.10.10">
    <property type="entry name" value="Hexapeptide repeat proteins"/>
    <property type="match status" value="1"/>
</dbReference>
<keyword evidence="4" id="KW-0012">Acyltransferase</keyword>
<gene>
    <name evidence="5" type="ORF">SAMN04487907_101134</name>
</gene>
<keyword evidence="2 5" id="KW-0808">Transferase</keyword>
<organism evidence="5 6">
    <name type="scientific">Zunongwangia mangrovi</name>
    <dbReference type="NCBI Taxonomy" id="1334022"/>
    <lineage>
        <taxon>Bacteria</taxon>
        <taxon>Pseudomonadati</taxon>
        <taxon>Bacteroidota</taxon>
        <taxon>Flavobacteriia</taxon>
        <taxon>Flavobacteriales</taxon>
        <taxon>Flavobacteriaceae</taxon>
        <taxon>Zunongwangia</taxon>
    </lineage>
</organism>
<dbReference type="InterPro" id="IPR050179">
    <property type="entry name" value="Trans_hexapeptide_repeat"/>
</dbReference>
<keyword evidence="6" id="KW-1185">Reference proteome</keyword>
<dbReference type="InterPro" id="IPR011004">
    <property type="entry name" value="Trimer_LpxA-like_sf"/>
</dbReference>
<protein>
    <submittedName>
        <fullName evidence="5">Acetyltransferase (Isoleucine patch superfamily)</fullName>
    </submittedName>
</protein>
<dbReference type="Proteomes" id="UP000199438">
    <property type="component" value="Unassembled WGS sequence"/>
</dbReference>
<dbReference type="STRING" id="1334022.SAMN04487907_101134"/>
<dbReference type="AlphaFoldDB" id="A0A1I1D659"/>
<accession>A0A1I1D659</accession>
<proteinExistence type="inferred from homology"/>
<evidence type="ECO:0000256" key="1">
    <source>
        <dbReference type="ARBA" id="ARBA00007274"/>
    </source>
</evidence>
<keyword evidence="3" id="KW-0677">Repeat</keyword>
<evidence type="ECO:0000256" key="4">
    <source>
        <dbReference type="ARBA" id="ARBA00023315"/>
    </source>
</evidence>
<dbReference type="Pfam" id="PF00132">
    <property type="entry name" value="Hexapep"/>
    <property type="match status" value="1"/>
</dbReference>
<comment type="similarity">
    <text evidence="1">Belongs to the transferase hexapeptide repeat family.</text>
</comment>
<evidence type="ECO:0000313" key="5">
    <source>
        <dbReference type="EMBL" id="SFB69872.1"/>
    </source>
</evidence>
<dbReference type="InterPro" id="IPR001451">
    <property type="entry name" value="Hexapep"/>
</dbReference>
<sequence length="213" mass="24171">MYFPLGALKAFLFSSNLFARDIVNRKKFKTAILEKNISLTPDCEIDMHSHIYSNTIINHSKIGKYTYIGRNSLIQNAEIGNFCSISHEVNIGLGCHPTNLFSTSPVFYKRKNTLNIEVVEKNMDFMEYKKIKIGHDVWLGTRVILMDGVTIGTGAVVAAGAVVTKDVPPYAIVGGVPAKILKFRFDENKRNNLLKSEWWNESPWDIVNMKNWK</sequence>
<dbReference type="PANTHER" id="PTHR43300">
    <property type="entry name" value="ACETYLTRANSFERASE"/>
    <property type="match status" value="1"/>
</dbReference>
<name>A0A1I1D659_9FLAO</name>
<dbReference type="CDD" id="cd03349">
    <property type="entry name" value="LbH_XAT"/>
    <property type="match status" value="1"/>
</dbReference>
<reference evidence="6" key="1">
    <citation type="submission" date="2016-10" db="EMBL/GenBank/DDBJ databases">
        <authorList>
            <person name="Varghese N."/>
            <person name="Submissions S."/>
        </authorList>
    </citation>
    <scope>NUCLEOTIDE SEQUENCE [LARGE SCALE GENOMIC DNA]</scope>
    <source>
        <strain evidence="6">DSM 24499</strain>
    </source>
</reference>
<dbReference type="GO" id="GO:0016746">
    <property type="term" value="F:acyltransferase activity"/>
    <property type="evidence" value="ECO:0007669"/>
    <property type="project" value="UniProtKB-KW"/>
</dbReference>
<dbReference type="InterPro" id="IPR018357">
    <property type="entry name" value="Hexapep_transf_CS"/>
</dbReference>